<dbReference type="GeneTree" id="ENSGT00940000160697"/>
<dbReference type="AlphaFoldDB" id="A0A452TCK1"/>
<reference evidence="3" key="1">
    <citation type="submission" date="2019-03" db="UniProtKB">
        <authorList>
            <consortium name="Ensembl"/>
        </authorList>
    </citation>
    <scope>IDENTIFICATION</scope>
</reference>
<dbReference type="PANTHER" id="PTHR46769:SF1">
    <property type="entry name" value="FIBROCYSTIN"/>
    <property type="match status" value="1"/>
</dbReference>
<proteinExistence type="predicted"/>
<accession>A0A452TCK1</accession>
<sequence>RMTVWLISLMSMEILLLAEPSLSFHIEPEEGSLAGGTWITVIFDGWESELLYPTNGSQLEIYLVNVAVPALPSIPCDVSPAFLDLPVLTCRTRSLLSEAHEGLYYLEVHSGGQVGGSPSPGPQDNCTFKSTSKSPLQALTGLNNSQKVYQAAGGCGFTLLILCPFLPPSMSAAHCLLHLLGE</sequence>
<protein>
    <submittedName>
        <fullName evidence="3">PKHD1 ciliary IPT domain containing fibrocystin/polyductin</fullName>
    </submittedName>
</protein>
<evidence type="ECO:0000256" key="1">
    <source>
        <dbReference type="ARBA" id="ARBA00022729"/>
    </source>
</evidence>
<name>A0A452TCK1_URSMA</name>
<dbReference type="Ensembl" id="ENSUMAT00000006884.1">
    <property type="protein sequence ID" value="ENSUMAP00000005715.1"/>
    <property type="gene ID" value="ENSUMAG00000004400.1"/>
</dbReference>
<dbReference type="InterPro" id="IPR052387">
    <property type="entry name" value="Fibrocystin"/>
</dbReference>
<feature type="chain" id="PRO_5019372879" evidence="2">
    <location>
        <begin position="19"/>
        <end position="182"/>
    </location>
</feature>
<evidence type="ECO:0000256" key="2">
    <source>
        <dbReference type="SAM" id="SignalP"/>
    </source>
</evidence>
<feature type="signal peptide" evidence="2">
    <location>
        <begin position="1"/>
        <end position="18"/>
    </location>
</feature>
<keyword evidence="1 2" id="KW-0732">Signal</keyword>
<gene>
    <name evidence="3" type="primary">PKHD1</name>
</gene>
<evidence type="ECO:0000313" key="3">
    <source>
        <dbReference type="Ensembl" id="ENSUMAP00000005715"/>
    </source>
</evidence>
<organism evidence="3">
    <name type="scientific">Ursus maritimus</name>
    <name type="common">Polar bear</name>
    <name type="synonym">Thalarctos maritimus</name>
    <dbReference type="NCBI Taxonomy" id="29073"/>
    <lineage>
        <taxon>Eukaryota</taxon>
        <taxon>Metazoa</taxon>
        <taxon>Chordata</taxon>
        <taxon>Craniata</taxon>
        <taxon>Vertebrata</taxon>
        <taxon>Euteleostomi</taxon>
        <taxon>Mammalia</taxon>
        <taxon>Eutheria</taxon>
        <taxon>Laurasiatheria</taxon>
        <taxon>Carnivora</taxon>
        <taxon>Caniformia</taxon>
        <taxon>Ursidae</taxon>
        <taxon>Ursus</taxon>
    </lineage>
</organism>
<dbReference type="PANTHER" id="PTHR46769">
    <property type="entry name" value="POLYCYSTIC KIDNEY AND HEPATIC DISEASE 1 (AUTOSOMAL RECESSIVE)-LIKE 1"/>
    <property type="match status" value="1"/>
</dbReference>